<dbReference type="GeneID" id="94492579"/>
<dbReference type="EMBL" id="JAMDNP010000093">
    <property type="protein sequence ID" value="MCY9764585.1"/>
    <property type="molecule type" value="Genomic_DNA"/>
</dbReference>
<dbReference type="RefSeq" id="WP_005547203.1">
    <property type="nucleotide sequence ID" value="NZ_JAMDLX010000002.1"/>
</dbReference>
<organism evidence="1 2">
    <name type="scientific">Paenibacillus alvei</name>
    <name type="common">Bacillus alvei</name>
    <dbReference type="NCBI Taxonomy" id="44250"/>
    <lineage>
        <taxon>Bacteria</taxon>
        <taxon>Bacillati</taxon>
        <taxon>Bacillota</taxon>
        <taxon>Bacilli</taxon>
        <taxon>Bacillales</taxon>
        <taxon>Paenibacillaceae</taxon>
        <taxon>Paenibacillus</taxon>
    </lineage>
</organism>
<proteinExistence type="predicted"/>
<evidence type="ECO:0000313" key="2">
    <source>
        <dbReference type="Proteomes" id="UP001527181"/>
    </source>
</evidence>
<gene>
    <name evidence="1" type="ORF">M5X12_29250</name>
</gene>
<dbReference type="Proteomes" id="UP001527181">
    <property type="component" value="Unassembled WGS sequence"/>
</dbReference>
<protein>
    <recommendedName>
        <fullName evidence="3">Hydrolase</fullName>
    </recommendedName>
</protein>
<sequence>MERRPYYVSVQNRSVVAEQDAGDYEFVVHVNEAERDELQRLLNGVGDAETDQVYSFMLFTSKSNDMINEPYQQNLNSVYAYIHKFGTTETKQFVEQLREVRSEDNDGI</sequence>
<name>A0ABT4H6J9_PAEAL</name>
<evidence type="ECO:0000313" key="1">
    <source>
        <dbReference type="EMBL" id="MCY9764585.1"/>
    </source>
</evidence>
<evidence type="ECO:0008006" key="3">
    <source>
        <dbReference type="Google" id="ProtNLM"/>
    </source>
</evidence>
<reference evidence="1 2" key="1">
    <citation type="submission" date="2022-05" db="EMBL/GenBank/DDBJ databases">
        <title>Genome Sequencing of Bee-Associated Microbes.</title>
        <authorList>
            <person name="Dunlap C."/>
        </authorList>
    </citation>
    <scope>NUCLEOTIDE SEQUENCE [LARGE SCALE GENOMIC DNA]</scope>
    <source>
        <strain evidence="1 2">NRRL B-04010</strain>
    </source>
</reference>
<keyword evidence="2" id="KW-1185">Reference proteome</keyword>
<accession>A0ABT4H6J9</accession>
<comment type="caution">
    <text evidence="1">The sequence shown here is derived from an EMBL/GenBank/DDBJ whole genome shotgun (WGS) entry which is preliminary data.</text>
</comment>